<gene>
    <name evidence="2" type="ORF">QJ522_17195</name>
</gene>
<comment type="caution">
    <text evidence="2">The sequence shown here is derived from an EMBL/GenBank/DDBJ whole genome shotgun (WGS) entry which is preliminary data.</text>
</comment>
<name>A0AAW6U4I3_9BACT</name>
<dbReference type="RefSeq" id="WP_349246209.1">
    <property type="nucleotide sequence ID" value="NZ_JASCXX010000024.1"/>
</dbReference>
<protein>
    <submittedName>
        <fullName evidence="2">DUF2283 domain-containing protein</fullName>
    </submittedName>
</protein>
<evidence type="ECO:0000313" key="2">
    <source>
        <dbReference type="EMBL" id="MDI6450799.1"/>
    </source>
</evidence>
<proteinExistence type="predicted"/>
<keyword evidence="3" id="KW-1185">Reference proteome</keyword>
<feature type="compositionally biased region" description="Basic residues" evidence="1">
    <location>
        <begin position="80"/>
        <end position="102"/>
    </location>
</feature>
<dbReference type="AlphaFoldDB" id="A0AAW6U4I3"/>
<evidence type="ECO:0000256" key="1">
    <source>
        <dbReference type="SAM" id="MobiDB-lite"/>
    </source>
</evidence>
<sequence length="102" mass="11651">MKFTYDPRYNVGYIRFKNKKRDAESIKLSEELVIDLAPDGTVYGIELLNANDQMQRDDSGQFAVINEETGEETKFALQLKKARRKSRKASASARSKRRPPGP</sequence>
<reference evidence="2" key="1">
    <citation type="submission" date="2023-05" db="EMBL/GenBank/DDBJ databases">
        <title>Anaerotaeda fermentans gen. nov., sp. nov., a novel anaerobic planctomycete of the new family within the order Sedimentisphaerales isolated from Taman Peninsula, Russia.</title>
        <authorList>
            <person name="Khomyakova M.A."/>
            <person name="Merkel A.Y."/>
            <person name="Slobodkin A.I."/>
        </authorList>
    </citation>
    <scope>NUCLEOTIDE SEQUENCE</scope>
    <source>
        <strain evidence="2">M17dextr</strain>
    </source>
</reference>
<evidence type="ECO:0000313" key="3">
    <source>
        <dbReference type="Proteomes" id="UP001431776"/>
    </source>
</evidence>
<accession>A0AAW6U4I3</accession>
<dbReference type="EMBL" id="JASCXX010000024">
    <property type="protein sequence ID" value="MDI6450799.1"/>
    <property type="molecule type" value="Genomic_DNA"/>
</dbReference>
<feature type="region of interest" description="Disordered" evidence="1">
    <location>
        <begin position="75"/>
        <end position="102"/>
    </location>
</feature>
<organism evidence="2 3">
    <name type="scientific">Anaerobaca lacustris</name>
    <dbReference type="NCBI Taxonomy" id="3044600"/>
    <lineage>
        <taxon>Bacteria</taxon>
        <taxon>Pseudomonadati</taxon>
        <taxon>Planctomycetota</taxon>
        <taxon>Phycisphaerae</taxon>
        <taxon>Sedimentisphaerales</taxon>
        <taxon>Anaerobacaceae</taxon>
        <taxon>Anaerobaca</taxon>
    </lineage>
</organism>
<dbReference type="Proteomes" id="UP001431776">
    <property type="component" value="Unassembled WGS sequence"/>
</dbReference>
<dbReference type="Pfam" id="PF10049">
    <property type="entry name" value="DUF2283"/>
    <property type="match status" value="1"/>
</dbReference>
<dbReference type="InterPro" id="IPR019270">
    <property type="entry name" value="DUF2283"/>
</dbReference>